<feature type="transmembrane region" description="Helical" evidence="1">
    <location>
        <begin position="33"/>
        <end position="50"/>
    </location>
</feature>
<evidence type="ECO:0000313" key="2">
    <source>
        <dbReference type="EMBL" id="GEN31373.1"/>
    </source>
</evidence>
<protein>
    <submittedName>
        <fullName evidence="2">Uncharacterized protein</fullName>
    </submittedName>
</protein>
<evidence type="ECO:0000256" key="1">
    <source>
        <dbReference type="SAM" id="Phobius"/>
    </source>
</evidence>
<gene>
    <name evidence="2" type="ORF">CQU01_16110</name>
</gene>
<sequence length="73" mass="8592">MGNKFFIYQILGVGVIWAGMAFFFKEMDEMSKIIFYVVTSWLLFLIVVFVKKLYRDQQAKKNGKQNQTNDEGQ</sequence>
<dbReference type="EMBL" id="BJXW01000015">
    <property type="protein sequence ID" value="GEN31373.1"/>
    <property type="molecule type" value="Genomic_DNA"/>
</dbReference>
<comment type="caution">
    <text evidence="2">The sequence shown here is derived from an EMBL/GenBank/DDBJ whole genome shotgun (WGS) entry which is preliminary data.</text>
</comment>
<organism evidence="2 3">
    <name type="scientific">Cerasibacillus quisquiliarum</name>
    <dbReference type="NCBI Taxonomy" id="227865"/>
    <lineage>
        <taxon>Bacteria</taxon>
        <taxon>Bacillati</taxon>
        <taxon>Bacillota</taxon>
        <taxon>Bacilli</taxon>
        <taxon>Bacillales</taxon>
        <taxon>Bacillaceae</taxon>
        <taxon>Cerasibacillus</taxon>
    </lineage>
</organism>
<keyword evidence="1" id="KW-1133">Transmembrane helix</keyword>
<proteinExistence type="predicted"/>
<keyword evidence="1" id="KW-0812">Transmembrane</keyword>
<evidence type="ECO:0000313" key="3">
    <source>
        <dbReference type="Proteomes" id="UP000321491"/>
    </source>
</evidence>
<reference evidence="2 3" key="1">
    <citation type="submission" date="2019-07" db="EMBL/GenBank/DDBJ databases">
        <title>Whole genome shotgun sequence of Cerasibacillus quisquiliarum NBRC 102429.</title>
        <authorList>
            <person name="Hosoyama A."/>
            <person name="Uohara A."/>
            <person name="Ohji S."/>
            <person name="Ichikawa N."/>
        </authorList>
    </citation>
    <scope>NUCLEOTIDE SEQUENCE [LARGE SCALE GENOMIC DNA]</scope>
    <source>
        <strain evidence="2 3">NBRC 102429</strain>
    </source>
</reference>
<dbReference type="RefSeq" id="WP_146937513.1">
    <property type="nucleotide sequence ID" value="NZ_BJXW01000015.1"/>
</dbReference>
<keyword evidence="3" id="KW-1185">Reference proteome</keyword>
<keyword evidence="1" id="KW-0472">Membrane</keyword>
<feature type="transmembrane region" description="Helical" evidence="1">
    <location>
        <begin position="6"/>
        <end position="24"/>
    </location>
</feature>
<dbReference type="AlphaFoldDB" id="A0A511V0X0"/>
<dbReference type="Proteomes" id="UP000321491">
    <property type="component" value="Unassembled WGS sequence"/>
</dbReference>
<accession>A0A511V0X0</accession>
<dbReference type="OrthoDB" id="2707035at2"/>
<name>A0A511V0X0_9BACI</name>